<dbReference type="AlphaFoldDB" id="A0A2J6PLC9"/>
<accession>A0A2J6PLC9</accession>
<dbReference type="SUPFAM" id="SSF54495">
    <property type="entry name" value="UBC-like"/>
    <property type="match status" value="1"/>
</dbReference>
<reference evidence="11 12" key="1">
    <citation type="submission" date="2016-05" db="EMBL/GenBank/DDBJ databases">
        <title>A degradative enzymes factory behind the ericoid mycorrhizal symbiosis.</title>
        <authorList>
            <consortium name="DOE Joint Genome Institute"/>
            <person name="Martino E."/>
            <person name="Morin E."/>
            <person name="Grelet G."/>
            <person name="Kuo A."/>
            <person name="Kohler A."/>
            <person name="Daghino S."/>
            <person name="Barry K."/>
            <person name="Choi C."/>
            <person name="Cichocki N."/>
            <person name="Clum A."/>
            <person name="Copeland A."/>
            <person name="Hainaut M."/>
            <person name="Haridas S."/>
            <person name="Labutti K."/>
            <person name="Lindquist E."/>
            <person name="Lipzen A."/>
            <person name="Khouja H.-R."/>
            <person name="Murat C."/>
            <person name="Ohm R."/>
            <person name="Olson A."/>
            <person name="Spatafora J."/>
            <person name="Veneault-Fourrey C."/>
            <person name="Henrissat B."/>
            <person name="Grigoriev I."/>
            <person name="Martin F."/>
            <person name="Perotto S."/>
        </authorList>
    </citation>
    <scope>NUCLEOTIDE SEQUENCE [LARGE SCALE GENOMIC DNA]</scope>
    <source>
        <strain evidence="11 12">UAMH 7357</strain>
    </source>
</reference>
<dbReference type="EMBL" id="KZ613518">
    <property type="protein sequence ID" value="PMD14831.1"/>
    <property type="molecule type" value="Genomic_DNA"/>
</dbReference>
<evidence type="ECO:0000256" key="7">
    <source>
        <dbReference type="PROSITE-ProRule" id="PRU10133"/>
    </source>
</evidence>
<dbReference type="CDD" id="cd23811">
    <property type="entry name" value="UBCc_ScCDC34-like"/>
    <property type="match status" value="1"/>
</dbReference>
<evidence type="ECO:0000256" key="2">
    <source>
        <dbReference type="ARBA" id="ARBA00022786"/>
    </source>
</evidence>
<dbReference type="GO" id="GO:0005524">
    <property type="term" value="F:ATP binding"/>
    <property type="evidence" value="ECO:0007669"/>
    <property type="project" value="UniProtKB-UniRule"/>
</dbReference>
<evidence type="ECO:0000256" key="8">
    <source>
        <dbReference type="RuleBase" id="RU362109"/>
    </source>
</evidence>
<dbReference type="Pfam" id="PF00179">
    <property type="entry name" value="UQ_con"/>
    <property type="match status" value="1"/>
</dbReference>
<evidence type="ECO:0000256" key="1">
    <source>
        <dbReference type="ARBA" id="ARBA00022679"/>
    </source>
</evidence>
<dbReference type="PANTHER" id="PTHR24067">
    <property type="entry name" value="UBIQUITIN-CONJUGATING ENZYME E2"/>
    <property type="match status" value="1"/>
</dbReference>
<evidence type="ECO:0000313" key="11">
    <source>
        <dbReference type="EMBL" id="PMD14831.1"/>
    </source>
</evidence>
<evidence type="ECO:0000256" key="3">
    <source>
        <dbReference type="ARBA" id="ARBA00039884"/>
    </source>
</evidence>
<dbReference type="InterPro" id="IPR023313">
    <property type="entry name" value="UBQ-conjugating_AS"/>
</dbReference>
<feature type="active site" description="Glycyl thioester intermediate" evidence="7">
    <location>
        <position position="88"/>
    </location>
</feature>
<feature type="compositionally biased region" description="Acidic residues" evidence="9">
    <location>
        <begin position="185"/>
        <end position="231"/>
    </location>
</feature>
<dbReference type="InterPro" id="IPR000608">
    <property type="entry name" value="UBC"/>
</dbReference>
<dbReference type="Proteomes" id="UP000235672">
    <property type="component" value="Unassembled WGS sequence"/>
</dbReference>
<gene>
    <name evidence="11" type="ORF">NA56DRAFT_363747</name>
</gene>
<dbReference type="PROSITE" id="PS00183">
    <property type="entry name" value="UBC_1"/>
    <property type="match status" value="1"/>
</dbReference>
<name>A0A2J6PLC9_9HELO</name>
<sequence>MSAIGAKQRLMGEYKELEKEKWVNVELDEQALFKWSIGLMVINSDSAFDGAYFKAEMTFTDKYPYDPPTFKFKRPIFHPNIYPDGKVCISILHAPGEDEQSGEQANERWSPLQGVQTVLRSILLLLDDPEISSPANVDAGVLYRDNREQYNAKAKATAQASKADIPEGFEMPKTVEEAPPVKVIDDDDFWNEQEDEDDFGASESSGEMEEDEEGEDQEFESEDEEQEEEEL</sequence>
<feature type="region of interest" description="Disordered" evidence="9">
    <location>
        <begin position="157"/>
        <end position="231"/>
    </location>
</feature>
<proteinExistence type="inferred from homology"/>
<evidence type="ECO:0000256" key="4">
    <source>
        <dbReference type="ARBA" id="ARBA00041569"/>
    </source>
</evidence>
<dbReference type="FunFam" id="3.10.110.10:FF:000051">
    <property type="entry name" value="ubiquitin-conjugating enzyme E2 R2-like"/>
    <property type="match status" value="1"/>
</dbReference>
<keyword evidence="12" id="KW-1185">Reference proteome</keyword>
<evidence type="ECO:0000256" key="5">
    <source>
        <dbReference type="ARBA" id="ARBA00042179"/>
    </source>
</evidence>
<dbReference type="SMART" id="SM00212">
    <property type="entry name" value="UBCc"/>
    <property type="match status" value="1"/>
</dbReference>
<protein>
    <recommendedName>
        <fullName evidence="3">Ubiquitin-conjugating enzyme E2 2</fullName>
    </recommendedName>
    <alternativeName>
        <fullName evidence="5">E2 ubiquitin-conjugating enzyme 2</fullName>
    </alternativeName>
    <alternativeName>
        <fullName evidence="6">Ubiquitin carrier protein UBC2</fullName>
    </alternativeName>
    <alternativeName>
        <fullName evidence="4">Ubiquitin-protein ligase UBC2</fullName>
    </alternativeName>
</protein>
<evidence type="ECO:0000256" key="6">
    <source>
        <dbReference type="ARBA" id="ARBA00042190"/>
    </source>
</evidence>
<evidence type="ECO:0000256" key="9">
    <source>
        <dbReference type="SAM" id="MobiDB-lite"/>
    </source>
</evidence>
<evidence type="ECO:0000259" key="10">
    <source>
        <dbReference type="PROSITE" id="PS50127"/>
    </source>
</evidence>
<dbReference type="STRING" id="1745343.A0A2J6PLC9"/>
<dbReference type="OrthoDB" id="19692at2759"/>
<keyword evidence="8" id="KW-0067">ATP-binding</keyword>
<organism evidence="11 12">
    <name type="scientific">Hyaloscypha hepaticicola</name>
    <dbReference type="NCBI Taxonomy" id="2082293"/>
    <lineage>
        <taxon>Eukaryota</taxon>
        <taxon>Fungi</taxon>
        <taxon>Dikarya</taxon>
        <taxon>Ascomycota</taxon>
        <taxon>Pezizomycotina</taxon>
        <taxon>Leotiomycetes</taxon>
        <taxon>Helotiales</taxon>
        <taxon>Hyaloscyphaceae</taxon>
        <taxon>Hyaloscypha</taxon>
    </lineage>
</organism>
<dbReference type="InterPro" id="IPR016135">
    <property type="entry name" value="UBQ-conjugating_enzyme/RWD"/>
</dbReference>
<dbReference type="PROSITE" id="PS50127">
    <property type="entry name" value="UBC_2"/>
    <property type="match status" value="1"/>
</dbReference>
<dbReference type="InterPro" id="IPR050113">
    <property type="entry name" value="Ub_conjugating_enzyme"/>
</dbReference>
<feature type="domain" description="UBC core" evidence="10">
    <location>
        <begin position="5"/>
        <end position="163"/>
    </location>
</feature>
<keyword evidence="1" id="KW-0808">Transferase</keyword>
<comment type="similarity">
    <text evidence="8">Belongs to the ubiquitin-conjugating enzyme family.</text>
</comment>
<evidence type="ECO:0000313" key="12">
    <source>
        <dbReference type="Proteomes" id="UP000235672"/>
    </source>
</evidence>
<dbReference type="GO" id="GO:0016740">
    <property type="term" value="F:transferase activity"/>
    <property type="evidence" value="ECO:0007669"/>
    <property type="project" value="UniProtKB-KW"/>
</dbReference>
<keyword evidence="2 8" id="KW-0833">Ubl conjugation pathway</keyword>
<dbReference type="Gene3D" id="3.10.110.10">
    <property type="entry name" value="Ubiquitin Conjugating Enzyme"/>
    <property type="match status" value="1"/>
</dbReference>
<keyword evidence="8" id="KW-0547">Nucleotide-binding</keyword>